<reference evidence="1 2" key="1">
    <citation type="journal article" date="2003" name="Nature">
        <title>Genome divergence in two Prochlorococcus ecotypes reflects oceanic niche differentiation.</title>
        <authorList>
            <person name="Rocap G."/>
            <person name="Larimer F.W."/>
            <person name="Lamerdin J.E."/>
            <person name="Malfatti S."/>
            <person name="Chain P."/>
            <person name="Ahlgren N.A."/>
            <person name="Arellano A."/>
            <person name="Coleman M."/>
            <person name="Hauser L."/>
            <person name="Hess W.R."/>
            <person name="Johnson Z.I."/>
            <person name="Land M.L."/>
            <person name="Lindell D."/>
            <person name="Post A.F."/>
            <person name="Regala W."/>
            <person name="Shah M."/>
            <person name="Shaw S.L."/>
            <person name="Steglich C."/>
            <person name="Sullivan M.B."/>
            <person name="Ting C.S."/>
            <person name="Tolonen A."/>
            <person name="Webb E.A."/>
            <person name="Zinser E.R."/>
            <person name="Chisholm S.W."/>
        </authorList>
    </citation>
    <scope>NUCLEOTIDE SEQUENCE [LARGE SCALE GENOMIC DNA]</scope>
    <source>
        <strain evidence="2">MIT 9313</strain>
    </source>
</reference>
<organism evidence="1 2">
    <name type="scientific">Prochlorococcus marinus (strain MIT 9313)</name>
    <dbReference type="NCBI Taxonomy" id="74547"/>
    <lineage>
        <taxon>Bacteria</taxon>
        <taxon>Bacillati</taxon>
        <taxon>Cyanobacteriota</taxon>
        <taxon>Cyanophyceae</taxon>
        <taxon>Synechococcales</taxon>
        <taxon>Prochlorococcaceae</taxon>
        <taxon>Prochlorococcus</taxon>
    </lineage>
</organism>
<evidence type="ECO:0000313" key="2">
    <source>
        <dbReference type="Proteomes" id="UP000001423"/>
    </source>
</evidence>
<dbReference type="Proteomes" id="UP000001423">
    <property type="component" value="Chromosome"/>
</dbReference>
<dbReference type="AlphaFoldDB" id="B9ERW5"/>
<protein>
    <submittedName>
        <fullName evidence="1">Uncharacterized protein</fullName>
    </submittedName>
</protein>
<gene>
    <name evidence="1" type="ordered locus">PMT_2472</name>
</gene>
<dbReference type="HOGENOM" id="CLU_3256290_0_0_3"/>
<dbReference type="EMBL" id="BX548175">
    <property type="protein sequence ID" value="CAX31990.1"/>
    <property type="molecule type" value="Genomic_DNA"/>
</dbReference>
<accession>B9ERW5</accession>
<keyword evidence="2" id="KW-1185">Reference proteome</keyword>
<evidence type="ECO:0000313" key="1">
    <source>
        <dbReference type="EMBL" id="CAX31990.1"/>
    </source>
</evidence>
<dbReference type="KEGG" id="pmt:PMT_2472"/>
<sequence>MGNTLDGQVVLWFNSFVTDLRYISKPWTAFGSLLSPMKPERL</sequence>
<name>B9ERW5_PROMM</name>
<proteinExistence type="predicted"/>